<evidence type="ECO:0008006" key="3">
    <source>
        <dbReference type="Google" id="ProtNLM"/>
    </source>
</evidence>
<name>A0A0R2JNW8_9LACO</name>
<dbReference type="PATRIC" id="fig|1620.3.peg.1668"/>
<proteinExistence type="predicted"/>
<dbReference type="STRING" id="1620.IV67_GL001634"/>
<comment type="caution">
    <text evidence="1">The sequence shown here is derived from an EMBL/GenBank/DDBJ whole genome shotgun (WGS) entry which is preliminary data.</text>
</comment>
<dbReference type="EMBL" id="JQCD01000018">
    <property type="protein sequence ID" value="KRN77574.1"/>
    <property type="molecule type" value="Genomic_DNA"/>
</dbReference>
<dbReference type="RefSeq" id="WP_057786747.1">
    <property type="nucleotide sequence ID" value="NZ_JQCD01000018.1"/>
</dbReference>
<evidence type="ECO:0000313" key="1">
    <source>
        <dbReference type="EMBL" id="KRN77574.1"/>
    </source>
</evidence>
<dbReference type="AlphaFoldDB" id="A0A0R2JNW8"/>
<gene>
    <name evidence="1" type="ORF">IV67_GL001634</name>
</gene>
<reference evidence="1 2" key="1">
    <citation type="journal article" date="2015" name="Genome Announc.">
        <title>Expanding the biotechnology potential of lactobacilli through comparative genomics of 213 strains and associated genera.</title>
        <authorList>
            <person name="Sun Z."/>
            <person name="Harris H.M."/>
            <person name="McCann A."/>
            <person name="Guo C."/>
            <person name="Argimon S."/>
            <person name="Zhang W."/>
            <person name="Yang X."/>
            <person name="Jeffery I.B."/>
            <person name="Cooney J.C."/>
            <person name="Kagawa T.F."/>
            <person name="Liu W."/>
            <person name="Song Y."/>
            <person name="Salvetti E."/>
            <person name="Wrobel A."/>
            <person name="Rasinkangas P."/>
            <person name="Parkhill J."/>
            <person name="Rea M.C."/>
            <person name="O'Sullivan O."/>
            <person name="Ritari J."/>
            <person name="Douillard F.P."/>
            <person name="Paul Ross R."/>
            <person name="Yang R."/>
            <person name="Briner A.E."/>
            <person name="Felis G.E."/>
            <person name="de Vos W.M."/>
            <person name="Barrangou R."/>
            <person name="Klaenhammer T.R."/>
            <person name="Caufield P.W."/>
            <person name="Cui Y."/>
            <person name="Zhang H."/>
            <person name="O'Toole P.W."/>
        </authorList>
    </citation>
    <scope>NUCLEOTIDE SEQUENCE [LARGE SCALE GENOMIC DNA]</scope>
    <source>
        <strain evidence="1 2">DSM 20014</strain>
    </source>
</reference>
<sequence>MTLVAGTIIFTRDDQSYFMVKDDVPISKFYTVRMHKHENDTALGSLLEGMKEQLGLNLNNLRLGELAVWHSEGRSDSIDSTSLYTFEVVDVSLINFERLAAVGMEFVNARHARDLVRNVDMSGVIKLD</sequence>
<dbReference type="OrthoDB" id="2142170at2"/>
<evidence type="ECO:0000313" key="2">
    <source>
        <dbReference type="Proteomes" id="UP000051673"/>
    </source>
</evidence>
<protein>
    <recommendedName>
        <fullName evidence="3">Nudix hydrolase domain-containing protein</fullName>
    </recommendedName>
</protein>
<dbReference type="Proteomes" id="UP000051673">
    <property type="component" value="Unassembled WGS sequence"/>
</dbReference>
<accession>A0A0R2JNW8</accession>
<organism evidence="1 2">
    <name type="scientific">Weissella minor</name>
    <dbReference type="NCBI Taxonomy" id="1620"/>
    <lineage>
        <taxon>Bacteria</taxon>
        <taxon>Bacillati</taxon>
        <taxon>Bacillota</taxon>
        <taxon>Bacilli</taxon>
        <taxon>Lactobacillales</taxon>
        <taxon>Lactobacillaceae</taxon>
        <taxon>Weissella</taxon>
    </lineage>
</organism>
<keyword evidence="2" id="KW-1185">Reference proteome</keyword>